<sequence>MHPSAQSSGPLTDAEIRWRAIMFAIYAISWYSTSLSLSLYNKWLFSQDHMNFSYPLFTSTIHMVIQFVISGACLLFIWPSMRPTHIPTPRDYFLKVLPCGMATGLDIGLSNSSLKVISLSFYTMVKSGAPVFVLLFAFLFRLEKPTWKLTGIIMIIVSGVLLMVGTETKFNLQGYLEVQTATILSGFRWSITTILLAHASLGMSNPLATSLFLSPVMAASLLVVSLSFENLMEMGNSKLFQSGTLEVVALLGFGGVLAFLMVMAEFQLIRVSSVVAFSIAGVFKEVLTIFVSVAIFKDGEFTPLKICGLILSLGGIGLYNYVQIQAMREEKDLRRQSSNNLESRGKRRAVRAADDDADQGALLDPSGLWSEGDDESEDEAIAAVFGGYNNLMVRGTGHRRIPQNQPEETELVIFEAQPRPSGQSTTHQSKNT</sequence>
<feature type="transmembrane region" description="Helical" evidence="6">
    <location>
        <begin position="178"/>
        <end position="197"/>
    </location>
</feature>
<evidence type="ECO:0000256" key="4">
    <source>
        <dbReference type="ARBA" id="ARBA00023136"/>
    </source>
</evidence>
<dbReference type="InterPro" id="IPR037185">
    <property type="entry name" value="EmrE-like"/>
</dbReference>
<protein>
    <recommendedName>
        <fullName evidence="7">Sugar phosphate transporter domain-containing protein</fullName>
    </recommendedName>
</protein>
<keyword evidence="9" id="KW-1185">Reference proteome</keyword>
<feature type="transmembrane region" description="Helical" evidence="6">
    <location>
        <begin position="209"/>
        <end position="228"/>
    </location>
</feature>
<dbReference type="OrthoDB" id="18894at2759"/>
<keyword evidence="2 6" id="KW-0812">Transmembrane</keyword>
<feature type="domain" description="Sugar phosphate transporter" evidence="7">
    <location>
        <begin position="24"/>
        <end position="320"/>
    </location>
</feature>
<evidence type="ECO:0000313" key="8">
    <source>
        <dbReference type="EMBL" id="TPX66526.1"/>
    </source>
</evidence>
<comment type="caution">
    <text evidence="8">The sequence shown here is derived from an EMBL/GenBank/DDBJ whole genome shotgun (WGS) entry which is preliminary data.</text>
</comment>
<feature type="transmembrane region" description="Helical" evidence="6">
    <location>
        <begin position="60"/>
        <end position="80"/>
    </location>
</feature>
<feature type="transmembrane region" description="Helical" evidence="6">
    <location>
        <begin position="240"/>
        <end position="262"/>
    </location>
</feature>
<reference evidence="8 9" key="1">
    <citation type="journal article" date="2019" name="Sci. Rep.">
        <title>Comparative genomics of chytrid fungi reveal insights into the obligate biotrophic and pathogenic lifestyle of Synchytrium endobioticum.</title>
        <authorList>
            <person name="van de Vossenberg B.T.L.H."/>
            <person name="Warris S."/>
            <person name="Nguyen H.D.T."/>
            <person name="van Gent-Pelzer M.P.E."/>
            <person name="Joly D.L."/>
            <person name="van de Geest H.C."/>
            <person name="Bonants P.J.M."/>
            <person name="Smith D.S."/>
            <person name="Levesque C.A."/>
            <person name="van der Lee T.A.J."/>
        </authorList>
    </citation>
    <scope>NUCLEOTIDE SEQUENCE [LARGE SCALE GENOMIC DNA]</scope>
    <source>
        <strain evidence="8 9">CBS 675.73</strain>
    </source>
</reference>
<evidence type="ECO:0000313" key="9">
    <source>
        <dbReference type="Proteomes" id="UP000320333"/>
    </source>
</evidence>
<feature type="transmembrane region" description="Helical" evidence="6">
    <location>
        <begin position="121"/>
        <end position="140"/>
    </location>
</feature>
<keyword evidence="4 6" id="KW-0472">Membrane</keyword>
<keyword evidence="3 6" id="KW-1133">Transmembrane helix</keyword>
<comment type="subcellular location">
    <subcellularLocation>
        <location evidence="1">Membrane</location>
        <topology evidence="1">Multi-pass membrane protein</topology>
    </subcellularLocation>
</comment>
<proteinExistence type="predicted"/>
<dbReference type="AlphaFoldDB" id="A0A507ETG1"/>
<feature type="transmembrane region" description="Helical" evidence="6">
    <location>
        <begin position="274"/>
        <end position="296"/>
    </location>
</feature>
<feature type="transmembrane region" description="Helical" evidence="6">
    <location>
        <begin position="147"/>
        <end position="166"/>
    </location>
</feature>
<dbReference type="PANTHER" id="PTHR11132">
    <property type="entry name" value="SOLUTE CARRIER FAMILY 35"/>
    <property type="match status" value="1"/>
</dbReference>
<gene>
    <name evidence="8" type="ORF">CcCBS67573_g07796</name>
</gene>
<organism evidence="8 9">
    <name type="scientific">Chytriomyces confervae</name>
    <dbReference type="NCBI Taxonomy" id="246404"/>
    <lineage>
        <taxon>Eukaryota</taxon>
        <taxon>Fungi</taxon>
        <taxon>Fungi incertae sedis</taxon>
        <taxon>Chytridiomycota</taxon>
        <taxon>Chytridiomycota incertae sedis</taxon>
        <taxon>Chytridiomycetes</taxon>
        <taxon>Chytridiales</taxon>
        <taxon>Chytriomycetaceae</taxon>
        <taxon>Chytriomyces</taxon>
    </lineage>
</organism>
<evidence type="ECO:0000256" key="2">
    <source>
        <dbReference type="ARBA" id="ARBA00022692"/>
    </source>
</evidence>
<dbReference type="STRING" id="246404.A0A507ETG1"/>
<feature type="transmembrane region" description="Helical" evidence="6">
    <location>
        <begin position="20"/>
        <end position="40"/>
    </location>
</feature>
<name>A0A507ETG1_9FUNG</name>
<evidence type="ECO:0000256" key="3">
    <source>
        <dbReference type="ARBA" id="ARBA00022989"/>
    </source>
</evidence>
<evidence type="ECO:0000256" key="1">
    <source>
        <dbReference type="ARBA" id="ARBA00004141"/>
    </source>
</evidence>
<feature type="region of interest" description="Disordered" evidence="5">
    <location>
        <begin position="333"/>
        <end position="373"/>
    </location>
</feature>
<dbReference type="SUPFAM" id="SSF103481">
    <property type="entry name" value="Multidrug resistance efflux transporter EmrE"/>
    <property type="match status" value="1"/>
</dbReference>
<dbReference type="InterPro" id="IPR004853">
    <property type="entry name" value="Sugar_P_trans_dom"/>
</dbReference>
<evidence type="ECO:0000259" key="7">
    <source>
        <dbReference type="Pfam" id="PF03151"/>
    </source>
</evidence>
<accession>A0A507ETG1</accession>
<dbReference type="EMBL" id="QEAP01000437">
    <property type="protein sequence ID" value="TPX66526.1"/>
    <property type="molecule type" value="Genomic_DNA"/>
</dbReference>
<dbReference type="InterPro" id="IPR050186">
    <property type="entry name" value="TPT_transporter"/>
</dbReference>
<dbReference type="GO" id="GO:0016020">
    <property type="term" value="C:membrane"/>
    <property type="evidence" value="ECO:0007669"/>
    <property type="project" value="UniProtKB-SubCell"/>
</dbReference>
<dbReference type="Proteomes" id="UP000320333">
    <property type="component" value="Unassembled WGS sequence"/>
</dbReference>
<feature type="transmembrane region" description="Helical" evidence="6">
    <location>
        <begin position="302"/>
        <end position="322"/>
    </location>
</feature>
<evidence type="ECO:0000256" key="6">
    <source>
        <dbReference type="SAM" id="Phobius"/>
    </source>
</evidence>
<evidence type="ECO:0000256" key="5">
    <source>
        <dbReference type="SAM" id="MobiDB-lite"/>
    </source>
</evidence>
<dbReference type="Pfam" id="PF03151">
    <property type="entry name" value="TPT"/>
    <property type="match status" value="1"/>
</dbReference>